<evidence type="ECO:0000313" key="3">
    <source>
        <dbReference type="EMBL" id="MDB6245803.1"/>
    </source>
</evidence>
<evidence type="ECO:0000256" key="1">
    <source>
        <dbReference type="SAM" id="MobiDB-lite"/>
    </source>
</evidence>
<dbReference type="InterPro" id="IPR041495">
    <property type="entry name" value="Mub_B2"/>
</dbReference>
<dbReference type="Gene3D" id="2.60.40.4300">
    <property type="match status" value="1"/>
</dbReference>
<accession>A0AAW6B6H5</accession>
<evidence type="ECO:0000259" key="2">
    <source>
        <dbReference type="Pfam" id="PF17966"/>
    </source>
</evidence>
<dbReference type="RefSeq" id="WP_236704126.1">
    <property type="nucleotide sequence ID" value="NZ_JAOTHC010000002.1"/>
</dbReference>
<gene>
    <name evidence="3" type="ORF">ODV14_00220</name>
</gene>
<sequence length="241" mass="26273">MTEHVSYYYENGSKQGQTVPDQYAPINQELHFTRDGQTDLVTGVIAYGNWKLVDANGNAISLPAIPFSQLPQTLVGNYKLDANGTFIVNNNTGKPFLIIKGDNGSIPGISFNDDEITSLYNQNGGSIIVQIPYIQTINPSTPKSTQPAQQPTLAPAPDPTTPVTPLPTVEPTATAQPTNATVLPDTTPVQPSEIKRVNYKSSTNVAPHSQTQKHCHDYNYLSAPKATSTYIEKMLFSQRVR</sequence>
<name>A0AAW6B6H5_LACAM</name>
<organism evidence="3 4">
    <name type="scientific">Lactobacillus amylovorus</name>
    <dbReference type="NCBI Taxonomy" id="1604"/>
    <lineage>
        <taxon>Bacteria</taxon>
        <taxon>Bacillati</taxon>
        <taxon>Bacillota</taxon>
        <taxon>Bacilli</taxon>
        <taxon>Lactobacillales</taxon>
        <taxon>Lactobacillaceae</taxon>
        <taxon>Lactobacillus</taxon>
    </lineage>
</organism>
<dbReference type="Proteomes" id="UP001141961">
    <property type="component" value="Unassembled WGS sequence"/>
</dbReference>
<dbReference type="EMBL" id="JAOTHD010000001">
    <property type="protein sequence ID" value="MDB6245803.1"/>
    <property type="molecule type" value="Genomic_DNA"/>
</dbReference>
<feature type="compositionally biased region" description="Low complexity" evidence="1">
    <location>
        <begin position="166"/>
        <end position="175"/>
    </location>
</feature>
<dbReference type="Pfam" id="PF17966">
    <property type="entry name" value="Muc_B2"/>
    <property type="match status" value="1"/>
</dbReference>
<reference evidence="3" key="1">
    <citation type="journal article" date="2022" name="Microorganisms">
        <title>Antibiotic Susceptibility, Resistance Gene Determinants and Corresponding Genomic Regions in Lactobacillus amylovorus Isolates Derived from Wild Boars and Domestic Pigs.</title>
        <authorList>
            <person name="Moravkova M."/>
            <person name="Kostovova I."/>
            <person name="Kavanova K."/>
            <person name="Pechar R."/>
            <person name="Stanek S."/>
            <person name="Brychta A."/>
            <person name="Zeman M."/>
            <person name="Kubasova T."/>
        </authorList>
    </citation>
    <scope>NUCLEOTIDE SEQUENCE</scope>
    <source>
        <strain evidence="3">M597B</strain>
    </source>
</reference>
<protein>
    <recommendedName>
        <fullName evidence="2">Mub B2-like domain-containing protein</fullName>
    </recommendedName>
</protein>
<reference evidence="3" key="2">
    <citation type="submission" date="2022-10" db="EMBL/GenBank/DDBJ databases">
        <authorList>
            <person name="Kostovova I."/>
            <person name="Moravkova M."/>
            <person name="Pechar R."/>
        </authorList>
    </citation>
    <scope>NUCLEOTIDE SEQUENCE</scope>
    <source>
        <strain evidence="3">M597B</strain>
    </source>
</reference>
<feature type="domain" description="Mub B2-like" evidence="2">
    <location>
        <begin position="2"/>
        <end position="79"/>
    </location>
</feature>
<proteinExistence type="predicted"/>
<comment type="caution">
    <text evidence="3">The sequence shown here is derived from an EMBL/GenBank/DDBJ whole genome shotgun (WGS) entry which is preliminary data.</text>
</comment>
<dbReference type="AlphaFoldDB" id="A0AAW6B6H5"/>
<feature type="compositionally biased region" description="Pro residues" evidence="1">
    <location>
        <begin position="154"/>
        <end position="165"/>
    </location>
</feature>
<evidence type="ECO:0000313" key="4">
    <source>
        <dbReference type="Proteomes" id="UP001141961"/>
    </source>
</evidence>
<feature type="region of interest" description="Disordered" evidence="1">
    <location>
        <begin position="138"/>
        <end position="188"/>
    </location>
</feature>